<feature type="transmembrane region" description="Helical" evidence="6">
    <location>
        <begin position="37"/>
        <end position="57"/>
    </location>
</feature>
<sequence length="418" mass="48245">MKGICAHPFCCAGESCCVTICCPCKSLGAQRKSFSKIGYVFFSLFWVLVTFILLYTAEDVFEWAHDDINCSKWNTACFGASAAVRMSFVLMLFHILVFGIVLPKQNCSAYFHDGCWLTKFFIVLLAFIICFWMPNDFFKGYAYFSLVVSFFFLLFQGIVILGACYVFNDTMRARATKENNYEAVLIMFAIMLTLISVIFIILCFVWFHDCFANNLLILIPVIFAVICVFLVILKTRESASFFIASVMLMYLVYLTWTALASRPTWKCNRFYGRNHGTVFQILVGLAFTISTLMILAFSKREGGEQKEHVENKIKNMVAEEKYRDEEMDRTKRGGEVERANVFPVSHSTIVFQVFMIFASIYYAMLLTNWGRPTIEHTHYGYFLDEWAGFWAKIVCQWVMAIIFLLSFIAPKIFKDGKW</sequence>
<evidence type="ECO:0000256" key="6">
    <source>
        <dbReference type="SAM" id="Phobius"/>
    </source>
</evidence>
<evidence type="ECO:0000313" key="8">
    <source>
        <dbReference type="Proteomes" id="UP001295684"/>
    </source>
</evidence>
<accession>A0AAD1UJR5</accession>
<proteinExistence type="inferred from homology"/>
<feature type="transmembrane region" description="Helical" evidence="6">
    <location>
        <begin position="389"/>
        <end position="409"/>
    </location>
</feature>
<feature type="transmembrane region" description="Helical" evidence="6">
    <location>
        <begin position="279"/>
        <end position="297"/>
    </location>
</feature>
<dbReference type="Proteomes" id="UP001295684">
    <property type="component" value="Unassembled WGS sequence"/>
</dbReference>
<keyword evidence="5 6" id="KW-0472">Membrane</keyword>
<evidence type="ECO:0000256" key="5">
    <source>
        <dbReference type="ARBA" id="ARBA00023136"/>
    </source>
</evidence>
<dbReference type="Pfam" id="PF03348">
    <property type="entry name" value="Serinc"/>
    <property type="match status" value="1"/>
</dbReference>
<feature type="transmembrane region" description="Helical" evidence="6">
    <location>
        <begin position="140"/>
        <end position="168"/>
    </location>
</feature>
<name>A0AAD1UJR5_EUPCR</name>
<evidence type="ECO:0000256" key="1">
    <source>
        <dbReference type="ARBA" id="ARBA00004141"/>
    </source>
</evidence>
<comment type="caution">
    <text evidence="7">The sequence shown here is derived from an EMBL/GenBank/DDBJ whole genome shotgun (WGS) entry which is preliminary data.</text>
</comment>
<keyword evidence="8" id="KW-1185">Reference proteome</keyword>
<evidence type="ECO:0000256" key="3">
    <source>
        <dbReference type="ARBA" id="ARBA00022692"/>
    </source>
</evidence>
<dbReference type="AlphaFoldDB" id="A0AAD1UJR5"/>
<dbReference type="GO" id="GO:0016020">
    <property type="term" value="C:membrane"/>
    <property type="evidence" value="ECO:0007669"/>
    <property type="project" value="UniProtKB-SubCell"/>
</dbReference>
<feature type="transmembrane region" description="Helical" evidence="6">
    <location>
        <begin position="348"/>
        <end position="369"/>
    </location>
</feature>
<comment type="subcellular location">
    <subcellularLocation>
        <location evidence="1">Membrane</location>
        <topology evidence="1">Multi-pass membrane protein</topology>
    </subcellularLocation>
</comment>
<comment type="similarity">
    <text evidence="2">Belongs to the TDE1 family.</text>
</comment>
<feature type="transmembrane region" description="Helical" evidence="6">
    <location>
        <begin position="82"/>
        <end position="102"/>
    </location>
</feature>
<organism evidence="7 8">
    <name type="scientific">Euplotes crassus</name>
    <dbReference type="NCBI Taxonomy" id="5936"/>
    <lineage>
        <taxon>Eukaryota</taxon>
        <taxon>Sar</taxon>
        <taxon>Alveolata</taxon>
        <taxon>Ciliophora</taxon>
        <taxon>Intramacronucleata</taxon>
        <taxon>Spirotrichea</taxon>
        <taxon>Hypotrichia</taxon>
        <taxon>Euplotida</taxon>
        <taxon>Euplotidae</taxon>
        <taxon>Moneuplotes</taxon>
    </lineage>
</organism>
<dbReference type="PANTHER" id="PTHR10383:SF9">
    <property type="entry name" value="SERINE INCORPORATOR, ISOFORM F"/>
    <property type="match status" value="1"/>
</dbReference>
<feature type="transmembrane region" description="Helical" evidence="6">
    <location>
        <begin position="213"/>
        <end position="233"/>
    </location>
</feature>
<reference evidence="7" key="1">
    <citation type="submission" date="2023-07" db="EMBL/GenBank/DDBJ databases">
        <authorList>
            <consortium name="AG Swart"/>
            <person name="Singh M."/>
            <person name="Singh A."/>
            <person name="Seah K."/>
            <person name="Emmerich C."/>
        </authorList>
    </citation>
    <scope>NUCLEOTIDE SEQUENCE</scope>
    <source>
        <strain evidence="7">DP1</strain>
    </source>
</reference>
<evidence type="ECO:0000256" key="2">
    <source>
        <dbReference type="ARBA" id="ARBA00006665"/>
    </source>
</evidence>
<gene>
    <name evidence="7" type="ORF">ECRASSUSDP1_LOCUS11990</name>
</gene>
<dbReference type="EMBL" id="CAMPGE010011872">
    <property type="protein sequence ID" value="CAI2370673.1"/>
    <property type="molecule type" value="Genomic_DNA"/>
</dbReference>
<evidence type="ECO:0000313" key="7">
    <source>
        <dbReference type="EMBL" id="CAI2370673.1"/>
    </source>
</evidence>
<protein>
    <submittedName>
        <fullName evidence="7">Uncharacterized protein</fullName>
    </submittedName>
</protein>
<feature type="transmembrane region" description="Helical" evidence="6">
    <location>
        <begin position="180"/>
        <end position="207"/>
    </location>
</feature>
<feature type="transmembrane region" description="Helical" evidence="6">
    <location>
        <begin position="114"/>
        <end position="134"/>
    </location>
</feature>
<keyword evidence="3 6" id="KW-0812">Transmembrane</keyword>
<feature type="transmembrane region" description="Helical" evidence="6">
    <location>
        <begin position="240"/>
        <end position="259"/>
    </location>
</feature>
<keyword evidence="4 6" id="KW-1133">Transmembrane helix</keyword>
<evidence type="ECO:0000256" key="4">
    <source>
        <dbReference type="ARBA" id="ARBA00022989"/>
    </source>
</evidence>
<dbReference type="PANTHER" id="PTHR10383">
    <property type="entry name" value="SERINE INCORPORATOR"/>
    <property type="match status" value="1"/>
</dbReference>
<dbReference type="InterPro" id="IPR005016">
    <property type="entry name" value="TDE1/TMS"/>
</dbReference>